<proteinExistence type="predicted"/>
<dbReference type="Gene3D" id="1.20.120.1110">
    <property type="entry name" value="TAFH/NHR1 domain"/>
    <property type="match status" value="1"/>
</dbReference>
<reference evidence="2" key="1">
    <citation type="submission" date="2013-12" db="EMBL/GenBank/DDBJ databases">
        <authorList>
            <person name="Aslett M."/>
        </authorList>
    </citation>
    <scope>NUCLEOTIDE SEQUENCE [LARGE SCALE GENOMIC DNA]</scope>
    <source>
        <strain evidence="2">Lindley</strain>
    </source>
</reference>
<protein>
    <submittedName>
        <fullName evidence="3">Uncharacterized protein</fullName>
    </submittedName>
</protein>
<evidence type="ECO:0000313" key="3">
    <source>
        <dbReference type="WBParaSite" id="GPLIN_000390100"/>
    </source>
</evidence>
<feature type="compositionally biased region" description="Basic and acidic residues" evidence="1">
    <location>
        <begin position="248"/>
        <end position="258"/>
    </location>
</feature>
<name>A0A183BTG5_GLOPA</name>
<organism evidence="2 3">
    <name type="scientific">Globodera pallida</name>
    <name type="common">Potato cyst nematode worm</name>
    <name type="synonym">Heterodera pallida</name>
    <dbReference type="NCBI Taxonomy" id="36090"/>
    <lineage>
        <taxon>Eukaryota</taxon>
        <taxon>Metazoa</taxon>
        <taxon>Ecdysozoa</taxon>
        <taxon>Nematoda</taxon>
        <taxon>Chromadorea</taxon>
        <taxon>Rhabditida</taxon>
        <taxon>Tylenchina</taxon>
        <taxon>Tylenchomorpha</taxon>
        <taxon>Tylenchoidea</taxon>
        <taxon>Heteroderidae</taxon>
        <taxon>Heteroderinae</taxon>
        <taxon>Globodera</taxon>
    </lineage>
</organism>
<dbReference type="AlphaFoldDB" id="A0A183BTG5"/>
<feature type="compositionally biased region" description="Polar residues" evidence="1">
    <location>
        <begin position="226"/>
        <end position="244"/>
    </location>
</feature>
<evidence type="ECO:0000256" key="1">
    <source>
        <dbReference type="SAM" id="MobiDB-lite"/>
    </source>
</evidence>
<dbReference type="SUPFAM" id="SSF158553">
    <property type="entry name" value="TAFH domain-like"/>
    <property type="match status" value="1"/>
</dbReference>
<feature type="compositionally biased region" description="Basic and acidic residues" evidence="1">
    <location>
        <begin position="209"/>
        <end position="225"/>
    </location>
</feature>
<keyword evidence="2" id="KW-1185">Reference proteome</keyword>
<reference evidence="3" key="3">
    <citation type="submission" date="2016-06" db="UniProtKB">
        <authorList>
            <consortium name="WormBaseParasite"/>
        </authorList>
    </citation>
    <scope>IDENTIFICATION</scope>
</reference>
<sequence>MSRQPPSLAQKANILQSNAPSPHQQQSVFKCAHFFKSLSRFKLGVQQEQHQCVLRLLREGVTSEMSADEFSVKLREVTGSQLNNNLHQHNGSASTDNAFEQVLEKLLQLNKLLTDAQLKQAVIFRHLQDSLVEFEAAQSKTSSMTEAIMMLLKEARNDGSAPFASKNALKSTELPVVTAAGDDDTQCSSTSDCAAAHERNGDRAPPAGDDQRTVPPPEKEAENFGKTRSSATPSVSVEECTTNAVDDGQQRQDKEMPQTERVVVDGLRQQQKQLSRIELVRSTLFRDLTTDLAPQAFAAPT</sequence>
<feature type="region of interest" description="Disordered" evidence="1">
    <location>
        <begin position="180"/>
        <end position="261"/>
    </location>
</feature>
<dbReference type="Proteomes" id="UP000050741">
    <property type="component" value="Unassembled WGS sequence"/>
</dbReference>
<reference evidence="2" key="2">
    <citation type="submission" date="2014-05" db="EMBL/GenBank/DDBJ databases">
        <title>The genome and life-stage specific transcriptomes of Globodera pallida elucidate key aspects of plant parasitism by a cyst nematode.</title>
        <authorList>
            <person name="Cotton J.A."/>
            <person name="Lilley C.J."/>
            <person name="Jones L.M."/>
            <person name="Kikuchi T."/>
            <person name="Reid A.J."/>
            <person name="Thorpe P."/>
            <person name="Tsai I.J."/>
            <person name="Beasley H."/>
            <person name="Blok V."/>
            <person name="Cock P.J.A."/>
            <person name="Van den Akker S.E."/>
            <person name="Holroyd N."/>
            <person name="Hunt M."/>
            <person name="Mantelin S."/>
            <person name="Naghra H."/>
            <person name="Pain A."/>
            <person name="Palomares-Rius J.E."/>
            <person name="Zarowiecki M."/>
            <person name="Berriman M."/>
            <person name="Jones J.T."/>
            <person name="Urwin P.E."/>
        </authorList>
    </citation>
    <scope>NUCLEOTIDE SEQUENCE [LARGE SCALE GENOMIC DNA]</scope>
    <source>
        <strain evidence="2">Lindley</strain>
    </source>
</reference>
<dbReference type="InterPro" id="IPR037249">
    <property type="entry name" value="TAFH/NHR1_dom_sf"/>
</dbReference>
<evidence type="ECO:0000313" key="2">
    <source>
        <dbReference type="Proteomes" id="UP000050741"/>
    </source>
</evidence>
<accession>A0A183BTG5</accession>
<dbReference type="WBParaSite" id="GPLIN_000390100">
    <property type="protein sequence ID" value="GPLIN_000390100"/>
    <property type="gene ID" value="GPLIN_000390100"/>
</dbReference>
<dbReference type="GO" id="GO:0006351">
    <property type="term" value="P:DNA-templated transcription"/>
    <property type="evidence" value="ECO:0007669"/>
    <property type="project" value="InterPro"/>
</dbReference>